<organism evidence="3 4">
    <name type="scientific">Mycoplasmoides genitalium M6320</name>
    <dbReference type="NCBI Taxonomy" id="662945"/>
    <lineage>
        <taxon>Bacteria</taxon>
        <taxon>Bacillati</taxon>
        <taxon>Mycoplasmatota</taxon>
        <taxon>Mycoplasmoidales</taxon>
        <taxon>Mycoplasmoidaceae</taxon>
        <taxon>Mycoplasmoides</taxon>
    </lineage>
</organism>
<accession>A0ABC7ZJ50</accession>
<feature type="compositionally biased region" description="Polar residues" evidence="1">
    <location>
        <begin position="274"/>
        <end position="296"/>
    </location>
</feature>
<evidence type="ECO:0000313" key="4">
    <source>
        <dbReference type="Proteomes" id="UP000005254"/>
    </source>
</evidence>
<keyword evidence="3" id="KW-0449">Lipoprotein</keyword>
<protein>
    <submittedName>
        <fullName evidence="3">Lipoprotein</fullName>
    </submittedName>
</protein>
<feature type="compositionally biased region" description="Polar residues" evidence="1">
    <location>
        <begin position="235"/>
        <end position="254"/>
    </location>
</feature>
<dbReference type="KEGG" id="mgx:CM1_02120"/>
<dbReference type="EMBL" id="CP003772">
    <property type="protein sequence ID" value="AFQ04180.1"/>
    <property type="molecule type" value="Genomic_DNA"/>
</dbReference>
<feature type="chain" id="PRO_5044896872" evidence="2">
    <location>
        <begin position="30"/>
        <end position="322"/>
    </location>
</feature>
<evidence type="ECO:0000256" key="1">
    <source>
        <dbReference type="SAM" id="MobiDB-lite"/>
    </source>
</evidence>
<proteinExistence type="predicted"/>
<evidence type="ECO:0000313" key="3">
    <source>
        <dbReference type="EMBL" id="AFQ04180.1"/>
    </source>
</evidence>
<dbReference type="RefSeq" id="WP_009885806.1">
    <property type="nucleotide sequence ID" value="NC_018497.1"/>
</dbReference>
<gene>
    <name evidence="3" type="ORF">CM1_02120</name>
</gene>
<feature type="compositionally biased region" description="Gly residues" evidence="1">
    <location>
        <begin position="257"/>
        <end position="267"/>
    </location>
</feature>
<dbReference type="InterPro" id="IPR049194">
    <property type="entry name" value="DUF6856"/>
</dbReference>
<dbReference type="PROSITE" id="PS51257">
    <property type="entry name" value="PROKAR_LIPOPROTEIN"/>
    <property type="match status" value="1"/>
</dbReference>
<dbReference type="Proteomes" id="UP000005254">
    <property type="component" value="Chromosome"/>
</dbReference>
<dbReference type="GeneID" id="99647245"/>
<name>A0ABC7ZJ50_MYCGT</name>
<dbReference type="AlphaFoldDB" id="A0ABC7ZJ50"/>
<dbReference type="Pfam" id="PF21637">
    <property type="entry name" value="DUF6856"/>
    <property type="match status" value="1"/>
</dbReference>
<keyword evidence="2" id="KW-0732">Signal</keyword>
<evidence type="ECO:0000256" key="2">
    <source>
        <dbReference type="SAM" id="SignalP"/>
    </source>
</evidence>
<reference evidence="3 4" key="1">
    <citation type="journal article" date="2012" name="J. Bacteriol.">
        <title>Draft Genome Sequences of Four Axenic Mycoplasma genitalium Strains Isolated from Denmark, Japan, and Australia.</title>
        <authorList>
            <person name="McGowin C.L."/>
            <person name="Ma L."/>
            <person name="Jensen J.S."/>
            <person name="Mancuso M.M."/>
            <person name="Hamasuna R."/>
            <person name="Adegboye D."/>
            <person name="Martin D.H."/>
        </authorList>
    </citation>
    <scope>NUCLEOTIDE SEQUENCE [LARGE SCALE GENOMIC DNA]</scope>
    <source>
        <strain evidence="3 4">M6320</strain>
    </source>
</reference>
<feature type="signal peptide" evidence="2">
    <location>
        <begin position="1"/>
        <end position="29"/>
    </location>
</feature>
<sequence>MKRLFWNLKHKKAWLVLLLGTGMILSSCSNIDQSFFRELSVESVEKNTAYNQLPVNSTTFRNLVFGTRSYNDGNYVVVIATETDSSQINFLNGSTNQGTSSLSWGGTLGTTIRQVQNRYSTYPNGVKFLIWNDIAPGSVKWNPYARFPVVDRKNELASQEDKDNSNKLRRSDASAVRYREIVDFIQRTYGGNVANLINQSNVHAQTVGNDVTKAIVIAFRKDNLNKIRANFYGLDNSTNPNAPGSGQGDSTPPASSGEGGGSDGSSGGDSSSGNGQNTTPTSPQSSQPAVQRSQKSYGIKQHAVRVSVDFLNFLDSVYTPLN</sequence>
<feature type="region of interest" description="Disordered" evidence="1">
    <location>
        <begin position="235"/>
        <end position="298"/>
    </location>
</feature>